<feature type="chain" id="PRO_5002509557" description="Extensin-like C-terminal domain-containing protein" evidence="1">
    <location>
        <begin position="27"/>
        <end position="238"/>
    </location>
</feature>
<keyword evidence="1" id="KW-0732">Signal</keyword>
<gene>
    <name evidence="3" type="ORF">DB32_007688</name>
</gene>
<dbReference type="STRING" id="927083.DB32_007688"/>
<evidence type="ECO:0000259" key="2">
    <source>
        <dbReference type="Pfam" id="PF06904"/>
    </source>
</evidence>
<name>A0A0F6SHJ2_9BACT</name>
<sequence length="238" mass="26005">MIERDARGLVAAITVLLSFVALVALAAAVATRPEPEVRAPSVVSIDAGIERVDAGAAEVAPTPRVEVPYALDDLPRDGAQLAEGCPEVPLVDHAGDPVPWRPALRVHPALVPAVRALERAIVETAILTYHRAPIRILSASSHRCRTMRGNPTRISEHALGNAVDLRGIVLDEGEEITIRDHWSATGEDAIHVRFWHALVRRMIDEQSFRGIVGPPRADHLDHLHFDHGRSRFTDVELP</sequence>
<dbReference type="AlphaFoldDB" id="A0A0F6SHJ2"/>
<protein>
    <recommendedName>
        <fullName evidence="2">Extensin-like C-terminal domain-containing protein</fullName>
    </recommendedName>
</protein>
<dbReference type="KEGG" id="samy:DB32_007688"/>
<evidence type="ECO:0000256" key="1">
    <source>
        <dbReference type="SAM" id="SignalP"/>
    </source>
</evidence>
<dbReference type="EMBL" id="CP011125">
    <property type="protein sequence ID" value="AKF10539.1"/>
    <property type="molecule type" value="Genomic_DNA"/>
</dbReference>
<organism evidence="3 4">
    <name type="scientific">Sandaracinus amylolyticus</name>
    <dbReference type="NCBI Taxonomy" id="927083"/>
    <lineage>
        <taxon>Bacteria</taxon>
        <taxon>Pseudomonadati</taxon>
        <taxon>Myxococcota</taxon>
        <taxon>Polyangia</taxon>
        <taxon>Polyangiales</taxon>
        <taxon>Sandaracinaceae</taxon>
        <taxon>Sandaracinus</taxon>
    </lineage>
</organism>
<dbReference type="SUPFAM" id="SSF55166">
    <property type="entry name" value="Hedgehog/DD-peptidase"/>
    <property type="match status" value="1"/>
</dbReference>
<feature type="domain" description="Extensin-like C-terminal" evidence="2">
    <location>
        <begin position="95"/>
        <end position="228"/>
    </location>
</feature>
<dbReference type="Pfam" id="PF06904">
    <property type="entry name" value="Extensin-like_C"/>
    <property type="match status" value="1"/>
</dbReference>
<dbReference type="RefSeq" id="WP_169791687.1">
    <property type="nucleotide sequence ID" value="NZ_CP011125.1"/>
</dbReference>
<feature type="signal peptide" evidence="1">
    <location>
        <begin position="1"/>
        <end position="26"/>
    </location>
</feature>
<dbReference type="InterPro" id="IPR009683">
    <property type="entry name" value="Extensin-like_C"/>
</dbReference>
<evidence type="ECO:0000313" key="4">
    <source>
        <dbReference type="Proteomes" id="UP000034883"/>
    </source>
</evidence>
<dbReference type="Proteomes" id="UP000034883">
    <property type="component" value="Chromosome"/>
</dbReference>
<keyword evidence="4" id="KW-1185">Reference proteome</keyword>
<dbReference type="InterPro" id="IPR009045">
    <property type="entry name" value="Zn_M74/Hedgehog-like"/>
</dbReference>
<proteinExistence type="predicted"/>
<evidence type="ECO:0000313" key="3">
    <source>
        <dbReference type="EMBL" id="AKF10539.1"/>
    </source>
</evidence>
<accession>A0A0F6SHJ2</accession>
<reference evidence="3 4" key="1">
    <citation type="submission" date="2015-03" db="EMBL/GenBank/DDBJ databases">
        <title>Genome assembly of Sandaracinus amylolyticus DSM 53668.</title>
        <authorList>
            <person name="Sharma G."/>
            <person name="Subramanian S."/>
        </authorList>
    </citation>
    <scope>NUCLEOTIDE SEQUENCE [LARGE SCALE GENOMIC DNA]</scope>
    <source>
        <strain evidence="3 4">DSM 53668</strain>
    </source>
</reference>